<gene>
    <name evidence="1" type="ORF">D5H75_37780</name>
</gene>
<keyword evidence="2" id="KW-1185">Reference proteome</keyword>
<dbReference type="PANTHER" id="PTHR36978:SF4">
    <property type="entry name" value="P-LOOP CONTAINING NUCLEOSIDE TRIPHOSPHATE HYDROLASE PROTEIN"/>
    <property type="match status" value="1"/>
</dbReference>
<name>A0A3A4A833_9ACTN</name>
<accession>A0A3A4A833</accession>
<keyword evidence="1" id="KW-0808">Transferase</keyword>
<organism evidence="1 2">
    <name type="scientific">Bailinhaonella thermotolerans</name>
    <dbReference type="NCBI Taxonomy" id="1070861"/>
    <lineage>
        <taxon>Bacteria</taxon>
        <taxon>Bacillati</taxon>
        <taxon>Actinomycetota</taxon>
        <taxon>Actinomycetes</taxon>
        <taxon>Streptosporangiales</taxon>
        <taxon>Streptosporangiaceae</taxon>
        <taxon>Bailinhaonella</taxon>
    </lineage>
</organism>
<dbReference type="EMBL" id="QZEY01000026">
    <property type="protein sequence ID" value="RJL21220.1"/>
    <property type="molecule type" value="Genomic_DNA"/>
</dbReference>
<dbReference type="GO" id="GO:0016740">
    <property type="term" value="F:transferase activity"/>
    <property type="evidence" value="ECO:0007669"/>
    <property type="project" value="UniProtKB-KW"/>
</dbReference>
<sequence>MLNVIGAGLPRTGTLSLKAALERFGLGPCFHMFEILRDPALLERWSPLVSGDPVSWEQVFEGYRSTLDWPASCFWQEQAEAFPDAKVILTVRDPRRWYASYIAMLSSDAHAAAFQGGLGERLHPLFSLIYRRTFGPLAEGALEEAQAVAAFERHVEKVRQSVPAERLLVFDVSQGWKPLCDFLGLPVPAEPFPHLNDGQAVQVAFQRFAAGRSPEPA</sequence>
<dbReference type="SUPFAM" id="SSF52540">
    <property type="entry name" value="P-loop containing nucleoside triphosphate hydrolases"/>
    <property type="match status" value="1"/>
</dbReference>
<dbReference type="InterPro" id="IPR027417">
    <property type="entry name" value="P-loop_NTPase"/>
</dbReference>
<dbReference type="Proteomes" id="UP000265768">
    <property type="component" value="Unassembled WGS sequence"/>
</dbReference>
<comment type="caution">
    <text evidence="1">The sequence shown here is derived from an EMBL/GenBank/DDBJ whole genome shotgun (WGS) entry which is preliminary data.</text>
</comment>
<dbReference type="InterPro" id="IPR040632">
    <property type="entry name" value="Sulfotransfer_4"/>
</dbReference>
<evidence type="ECO:0000313" key="2">
    <source>
        <dbReference type="Proteomes" id="UP000265768"/>
    </source>
</evidence>
<dbReference type="Pfam" id="PF17784">
    <property type="entry name" value="Sulfotransfer_4"/>
    <property type="match status" value="1"/>
</dbReference>
<dbReference type="OrthoDB" id="285690at2"/>
<evidence type="ECO:0000313" key="1">
    <source>
        <dbReference type="EMBL" id="RJL21220.1"/>
    </source>
</evidence>
<protein>
    <submittedName>
        <fullName evidence="1">Sulfotransferase family protein</fullName>
    </submittedName>
</protein>
<dbReference type="AlphaFoldDB" id="A0A3A4A833"/>
<dbReference type="RefSeq" id="WP_119931430.1">
    <property type="nucleotide sequence ID" value="NZ_QZEY01000026.1"/>
</dbReference>
<dbReference type="Gene3D" id="3.40.50.300">
    <property type="entry name" value="P-loop containing nucleotide triphosphate hydrolases"/>
    <property type="match status" value="1"/>
</dbReference>
<proteinExistence type="predicted"/>
<dbReference type="PANTHER" id="PTHR36978">
    <property type="entry name" value="P-LOOP CONTAINING NUCLEOTIDE TRIPHOSPHATE HYDROLASE"/>
    <property type="match status" value="1"/>
</dbReference>
<reference evidence="1 2" key="1">
    <citation type="submission" date="2018-09" db="EMBL/GenBank/DDBJ databases">
        <title>YIM 75507 draft genome.</title>
        <authorList>
            <person name="Tang S."/>
            <person name="Feng Y."/>
        </authorList>
    </citation>
    <scope>NUCLEOTIDE SEQUENCE [LARGE SCALE GENOMIC DNA]</scope>
    <source>
        <strain evidence="1 2">YIM 75507</strain>
    </source>
</reference>